<protein>
    <recommendedName>
        <fullName evidence="4">Integral membrane protein</fullName>
    </recommendedName>
</protein>
<proteinExistence type="predicted"/>
<dbReference type="RefSeq" id="WP_311617839.1">
    <property type="nucleotide sequence ID" value="NZ_JAVREV010000006.1"/>
</dbReference>
<reference evidence="3" key="1">
    <citation type="submission" date="2023-07" db="EMBL/GenBank/DDBJ databases">
        <title>30 novel species of actinomycetes from the DSMZ collection.</title>
        <authorList>
            <person name="Nouioui I."/>
        </authorList>
    </citation>
    <scope>NUCLEOTIDE SEQUENCE [LARGE SCALE GENOMIC DNA]</scope>
    <source>
        <strain evidence="3">DSM 41886</strain>
    </source>
</reference>
<keyword evidence="3" id="KW-1185">Reference proteome</keyword>
<feature type="transmembrane region" description="Helical" evidence="1">
    <location>
        <begin position="197"/>
        <end position="217"/>
    </location>
</feature>
<feature type="transmembrane region" description="Helical" evidence="1">
    <location>
        <begin position="95"/>
        <end position="117"/>
    </location>
</feature>
<keyword evidence="1" id="KW-0812">Transmembrane</keyword>
<keyword evidence="1" id="KW-0472">Membrane</keyword>
<gene>
    <name evidence="2" type="ORF">RM779_12935</name>
</gene>
<feature type="transmembrane region" description="Helical" evidence="1">
    <location>
        <begin position="172"/>
        <end position="191"/>
    </location>
</feature>
<evidence type="ECO:0000256" key="1">
    <source>
        <dbReference type="SAM" id="Phobius"/>
    </source>
</evidence>
<comment type="caution">
    <text evidence="2">The sequence shown here is derived from an EMBL/GenBank/DDBJ whole genome shotgun (WGS) entry which is preliminary data.</text>
</comment>
<feature type="transmembrane region" description="Helical" evidence="1">
    <location>
        <begin position="23"/>
        <end position="48"/>
    </location>
</feature>
<sequence>MAGSGAPTADETLLRTLRNVWPALPALLFGSVAVCLASVLTVLLAPGITPVSTLLAGLLVTPCAAALADVGNALAAGREATVTGWWRGLRRLWRFGTVQGLVVAVPVAAFLAALAVWRNGGGAWVLPSLAVSGAVGVLALPALAAVLPLGAARGDLRGRRLWTCGLYLVARWPHRFLAGPALAVLGVWAAVHWSASVLLLVPGPAAVVAAAAVWTTLPDTQRPTPPP</sequence>
<organism evidence="2 3">
    <name type="scientific">Streptomyces johnsoniae</name>
    <dbReference type="NCBI Taxonomy" id="3075532"/>
    <lineage>
        <taxon>Bacteria</taxon>
        <taxon>Bacillati</taxon>
        <taxon>Actinomycetota</taxon>
        <taxon>Actinomycetes</taxon>
        <taxon>Kitasatosporales</taxon>
        <taxon>Streptomycetaceae</taxon>
        <taxon>Streptomyces</taxon>
    </lineage>
</organism>
<feature type="transmembrane region" description="Helical" evidence="1">
    <location>
        <begin position="54"/>
        <end position="75"/>
    </location>
</feature>
<name>A0ABU2S771_9ACTN</name>
<dbReference type="EMBL" id="JAVREV010000006">
    <property type="protein sequence ID" value="MDT0443490.1"/>
    <property type="molecule type" value="Genomic_DNA"/>
</dbReference>
<accession>A0ABU2S771</accession>
<evidence type="ECO:0000313" key="3">
    <source>
        <dbReference type="Proteomes" id="UP001183615"/>
    </source>
</evidence>
<keyword evidence="1" id="KW-1133">Transmembrane helix</keyword>
<evidence type="ECO:0008006" key="4">
    <source>
        <dbReference type="Google" id="ProtNLM"/>
    </source>
</evidence>
<feature type="transmembrane region" description="Helical" evidence="1">
    <location>
        <begin position="129"/>
        <end position="151"/>
    </location>
</feature>
<evidence type="ECO:0000313" key="2">
    <source>
        <dbReference type="EMBL" id="MDT0443490.1"/>
    </source>
</evidence>
<dbReference type="Proteomes" id="UP001183615">
    <property type="component" value="Unassembled WGS sequence"/>
</dbReference>